<dbReference type="Pfam" id="PF02540">
    <property type="entry name" value="NAD_synthase"/>
    <property type="match status" value="1"/>
</dbReference>
<dbReference type="FunFam" id="3.30.300.10:FF:000002">
    <property type="entry name" value="GMP synthase [glutamine-hydrolyzing]"/>
    <property type="match status" value="1"/>
</dbReference>
<dbReference type="NCBIfam" id="TIGR00888">
    <property type="entry name" value="guaA_Nterm"/>
    <property type="match status" value="1"/>
</dbReference>
<evidence type="ECO:0000313" key="14">
    <source>
        <dbReference type="EMBL" id="AHC73796.1"/>
    </source>
</evidence>
<reference evidence="14 15" key="1">
    <citation type="journal article" date="2013" name="PLoS ONE">
        <title>Bacterial endosymbiosis in a chordate host: long-term co-evolution and conservation of secondary metabolism.</title>
        <authorList>
            <person name="Kwan J.C."/>
            <person name="Schmidt E.W."/>
        </authorList>
    </citation>
    <scope>NUCLEOTIDE SEQUENCE [LARGE SCALE GENOMIC DNA]</scope>
    <source>
        <strain evidence="15">faulkneri L5</strain>
    </source>
</reference>
<accession>V9TT89</accession>
<dbReference type="GO" id="GO:0005524">
    <property type="term" value="F:ATP binding"/>
    <property type="evidence" value="ECO:0007669"/>
    <property type="project" value="UniProtKB-UniRule"/>
</dbReference>
<dbReference type="InterPro" id="IPR022310">
    <property type="entry name" value="NAD/GMP_synthase"/>
</dbReference>
<evidence type="ECO:0000313" key="15">
    <source>
        <dbReference type="Proteomes" id="UP000018700"/>
    </source>
</evidence>
<name>V9TT89_9PROT</name>
<evidence type="ECO:0000256" key="2">
    <source>
        <dbReference type="ARBA" id="ARBA00005153"/>
    </source>
</evidence>
<evidence type="ECO:0000256" key="8">
    <source>
        <dbReference type="ARBA" id="ARBA00022755"/>
    </source>
</evidence>
<dbReference type="eggNOG" id="COG0518">
    <property type="taxonomic scope" value="Bacteria"/>
</dbReference>
<dbReference type="OrthoDB" id="9802219at2"/>
<dbReference type="InterPro" id="IPR017926">
    <property type="entry name" value="GATASE"/>
</dbReference>
<dbReference type="SUPFAM" id="SSF52402">
    <property type="entry name" value="Adenine nucleotide alpha hydrolases-like"/>
    <property type="match status" value="1"/>
</dbReference>
<evidence type="ECO:0000256" key="12">
    <source>
        <dbReference type="PROSITE-ProRule" id="PRU00886"/>
    </source>
</evidence>
<dbReference type="PROSITE" id="PS51273">
    <property type="entry name" value="GATASE_TYPE_1"/>
    <property type="match status" value="1"/>
</dbReference>
<keyword evidence="10 11" id="KW-0315">Glutamine amidotransferase</keyword>
<evidence type="ECO:0000256" key="3">
    <source>
        <dbReference type="ARBA" id="ARBA00012746"/>
    </source>
</evidence>
<comment type="pathway">
    <text evidence="2 11">Purine metabolism; GMP biosynthesis; GMP from XMP (L-Gln route): step 1/1.</text>
</comment>
<comment type="catalytic activity">
    <reaction evidence="11">
        <text>XMP + L-glutamine + ATP + H2O = GMP + L-glutamate + AMP + diphosphate + 2 H(+)</text>
        <dbReference type="Rhea" id="RHEA:11680"/>
        <dbReference type="ChEBI" id="CHEBI:15377"/>
        <dbReference type="ChEBI" id="CHEBI:15378"/>
        <dbReference type="ChEBI" id="CHEBI:29985"/>
        <dbReference type="ChEBI" id="CHEBI:30616"/>
        <dbReference type="ChEBI" id="CHEBI:33019"/>
        <dbReference type="ChEBI" id="CHEBI:57464"/>
        <dbReference type="ChEBI" id="CHEBI:58115"/>
        <dbReference type="ChEBI" id="CHEBI:58359"/>
        <dbReference type="ChEBI" id="CHEBI:456215"/>
        <dbReference type="EC" id="6.3.5.2"/>
    </reaction>
</comment>
<evidence type="ECO:0000256" key="11">
    <source>
        <dbReference type="HAMAP-Rule" id="MF_00344"/>
    </source>
</evidence>
<dbReference type="Gene3D" id="3.40.50.880">
    <property type="match status" value="1"/>
</dbReference>
<dbReference type="Proteomes" id="UP000018700">
    <property type="component" value="Chromosome"/>
</dbReference>
<comment type="subunit">
    <text evidence="11">Homodimer.</text>
</comment>
<evidence type="ECO:0000256" key="4">
    <source>
        <dbReference type="ARBA" id="ARBA00021562"/>
    </source>
</evidence>
<sequence length="515" mass="57245">MITRIIIMDFGSQVTELIARRIRKSGVYCEIFPFNINLKVIKNFGASGVILSGGPYSVYDKNAPRVPNSVFDMKVPILGICYGAQLLCHQLGGIVAQSKEQEFGRAEITIKNSCLLFDKLLPLGTIQTVWMSHKDRITSVPPGFKAVATTPSSPFASFANDQRRIYGLLFHPEVAHTPCGSQLLHNFTYKVVGGRANWNMTNYKDQVIAKIRKQVGNDKVICGLSGGVDSLVAALLIHKAIDNQLTCIFVDNGLMRSGEAEEFNRLFRKQYNIPLITLNASDEFLNELEGIDNPEVKRKIIGKLFIKIFDSEAKKIGGAKFLAQGTLYTDVIESVSNINGPLVSIKSHHNVGGLPNVMKMELVEPLRKLFKDEVRALGRELGIPDNLINRHPFPGPGLAIRLIGTITKEKLSILISADSIYLDEIRKAGLYDEIWQAFVVLLPMRTVGVMGDSRTYDYACVLRAVTASDGMTADYYQFSHDFLGRTATRIVNEVRGINRVTYDITSKPPSTIEWE</sequence>
<dbReference type="AlphaFoldDB" id="V9TT89"/>
<dbReference type="FunFam" id="3.40.50.620:FF:000001">
    <property type="entry name" value="GMP synthase [glutamine-hydrolyzing]"/>
    <property type="match status" value="1"/>
</dbReference>
<dbReference type="KEGG" id="efk:P856_585"/>
<keyword evidence="7 11" id="KW-0332">GMP biosynthesis</keyword>
<evidence type="ECO:0000256" key="1">
    <source>
        <dbReference type="ARBA" id="ARBA00002332"/>
    </source>
</evidence>
<dbReference type="HAMAP" id="MF_00344">
    <property type="entry name" value="GMP_synthase"/>
    <property type="match status" value="1"/>
</dbReference>
<evidence type="ECO:0000256" key="9">
    <source>
        <dbReference type="ARBA" id="ARBA00022840"/>
    </source>
</evidence>
<dbReference type="PANTHER" id="PTHR11922">
    <property type="entry name" value="GMP SYNTHASE-RELATED"/>
    <property type="match status" value="1"/>
</dbReference>
<dbReference type="InterPro" id="IPR001674">
    <property type="entry name" value="GMP_synth_C"/>
</dbReference>
<feature type="domain" description="GMPS ATP-PPase" evidence="13">
    <location>
        <begin position="198"/>
        <end position="390"/>
    </location>
</feature>
<keyword evidence="6 11" id="KW-0547">Nucleotide-binding</keyword>
<dbReference type="PROSITE" id="PS51553">
    <property type="entry name" value="GMPS_ATP_PPASE"/>
    <property type="match status" value="1"/>
</dbReference>
<evidence type="ECO:0000259" key="13">
    <source>
        <dbReference type="PROSITE" id="PS51553"/>
    </source>
</evidence>
<feature type="binding site" evidence="12">
    <location>
        <begin position="225"/>
        <end position="231"/>
    </location>
    <ligand>
        <name>ATP</name>
        <dbReference type="ChEBI" id="CHEBI:30616"/>
    </ligand>
</feature>
<dbReference type="PATRIC" id="fig|1401328.3.peg.578"/>
<keyword evidence="5 11" id="KW-0436">Ligase</keyword>
<keyword evidence="15" id="KW-1185">Reference proteome</keyword>
<dbReference type="InterPro" id="IPR025777">
    <property type="entry name" value="GMPS_ATP_PPase_dom"/>
</dbReference>
<comment type="function">
    <text evidence="1 11">Catalyzes the synthesis of GMP from XMP.</text>
</comment>
<dbReference type="NCBIfam" id="TIGR00884">
    <property type="entry name" value="guaA_Cterm"/>
    <property type="match status" value="1"/>
</dbReference>
<protein>
    <recommendedName>
        <fullName evidence="4 11">GMP synthase [glutamine-hydrolyzing]</fullName>
        <ecNumber evidence="3 11">6.3.5.2</ecNumber>
    </recommendedName>
    <alternativeName>
        <fullName evidence="11">GMP synthetase</fullName>
    </alternativeName>
    <alternativeName>
        <fullName evidence="11">Glutamine amidotransferase</fullName>
    </alternativeName>
</protein>
<dbReference type="InterPro" id="IPR004739">
    <property type="entry name" value="GMP_synth_GATase"/>
</dbReference>
<dbReference type="Gene3D" id="3.40.50.620">
    <property type="entry name" value="HUPs"/>
    <property type="match status" value="1"/>
</dbReference>
<dbReference type="PRINTS" id="PR00096">
    <property type="entry name" value="GATASE"/>
</dbReference>
<dbReference type="PANTHER" id="PTHR11922:SF2">
    <property type="entry name" value="GMP SYNTHASE [GLUTAMINE-HYDROLYZING]"/>
    <property type="match status" value="1"/>
</dbReference>
<dbReference type="STRING" id="1401328.P856_585"/>
<evidence type="ECO:0000256" key="10">
    <source>
        <dbReference type="ARBA" id="ARBA00022962"/>
    </source>
</evidence>
<dbReference type="HOGENOM" id="CLU_014340_0_5_5"/>
<evidence type="ECO:0000256" key="7">
    <source>
        <dbReference type="ARBA" id="ARBA00022749"/>
    </source>
</evidence>
<dbReference type="InterPro" id="IPR014729">
    <property type="entry name" value="Rossmann-like_a/b/a_fold"/>
</dbReference>
<dbReference type="SUPFAM" id="SSF54810">
    <property type="entry name" value="GMP synthetase C-terminal dimerisation domain"/>
    <property type="match status" value="1"/>
</dbReference>
<dbReference type="GO" id="GO:0005829">
    <property type="term" value="C:cytosol"/>
    <property type="evidence" value="ECO:0007669"/>
    <property type="project" value="TreeGrafter"/>
</dbReference>
<dbReference type="GO" id="GO:0003921">
    <property type="term" value="F:GMP synthase activity"/>
    <property type="evidence" value="ECO:0007669"/>
    <property type="project" value="InterPro"/>
</dbReference>
<evidence type="ECO:0000256" key="5">
    <source>
        <dbReference type="ARBA" id="ARBA00022598"/>
    </source>
</evidence>
<dbReference type="eggNOG" id="COG0519">
    <property type="taxonomic scope" value="Bacteria"/>
</dbReference>
<feature type="active site" description="Nucleophile" evidence="11">
    <location>
        <position position="81"/>
    </location>
</feature>
<evidence type="ECO:0000256" key="6">
    <source>
        <dbReference type="ARBA" id="ARBA00022741"/>
    </source>
</evidence>
<keyword evidence="8 11" id="KW-0658">Purine biosynthesis</keyword>
<keyword evidence="9 11" id="KW-0067">ATP-binding</keyword>
<dbReference type="EC" id="6.3.5.2" evidence="3 11"/>
<dbReference type="Pfam" id="PF00117">
    <property type="entry name" value="GATase"/>
    <property type="match status" value="1"/>
</dbReference>
<dbReference type="InterPro" id="IPR022955">
    <property type="entry name" value="GMP_synthase"/>
</dbReference>
<dbReference type="CDD" id="cd01742">
    <property type="entry name" value="GATase1_GMP_Synthase"/>
    <property type="match status" value="1"/>
</dbReference>
<dbReference type="FunFam" id="3.40.50.880:FF:000001">
    <property type="entry name" value="GMP synthase [glutamine-hydrolyzing]"/>
    <property type="match status" value="1"/>
</dbReference>
<dbReference type="Gene3D" id="3.30.300.10">
    <property type="match status" value="1"/>
</dbReference>
<proteinExistence type="inferred from homology"/>
<dbReference type="UniPathway" id="UPA00189">
    <property type="reaction ID" value="UER00296"/>
</dbReference>
<dbReference type="InterPro" id="IPR029062">
    <property type="entry name" value="Class_I_gatase-like"/>
</dbReference>
<dbReference type="CDD" id="cd01997">
    <property type="entry name" value="GMP_synthase_C"/>
    <property type="match status" value="1"/>
</dbReference>
<dbReference type="RefSeq" id="WP_025300675.1">
    <property type="nucleotide sequence ID" value="NZ_CP006745.1"/>
</dbReference>
<dbReference type="EMBL" id="CP006745">
    <property type="protein sequence ID" value="AHC73796.1"/>
    <property type="molecule type" value="Genomic_DNA"/>
</dbReference>
<organism evidence="14 15">
    <name type="scientific">Candidatus Endolissoclinum faulkneri L5</name>
    <dbReference type="NCBI Taxonomy" id="1401328"/>
    <lineage>
        <taxon>Bacteria</taxon>
        <taxon>Pseudomonadati</taxon>
        <taxon>Pseudomonadota</taxon>
        <taxon>Alphaproteobacteria</taxon>
        <taxon>Rhodospirillales</taxon>
        <taxon>Rhodospirillaceae</taxon>
        <taxon>Candidatus Endolissoclinum</taxon>
    </lineage>
</organism>
<feature type="active site" evidence="11">
    <location>
        <position position="173"/>
    </location>
</feature>
<dbReference type="SUPFAM" id="SSF52317">
    <property type="entry name" value="Class I glutamine amidotransferase-like"/>
    <property type="match status" value="1"/>
</dbReference>
<dbReference type="Pfam" id="PF00958">
    <property type="entry name" value="GMP_synt_C"/>
    <property type="match status" value="1"/>
</dbReference>
<feature type="active site" evidence="11">
    <location>
        <position position="171"/>
    </location>
</feature>
<dbReference type="NCBIfam" id="NF000848">
    <property type="entry name" value="PRK00074.1"/>
    <property type="match status" value="1"/>
</dbReference>
<gene>
    <name evidence="11 14" type="primary">guaA</name>
    <name evidence="14" type="ORF">P856_585</name>
</gene>